<keyword evidence="4" id="KW-0488">Methylation</keyword>
<evidence type="ECO:0000256" key="10">
    <source>
        <dbReference type="ARBA" id="ARBA00030775"/>
    </source>
</evidence>
<comment type="subcellular location">
    <subcellularLocation>
        <location evidence="1">Cell inner membrane</location>
        <topology evidence="1">Single-pass membrane protein</topology>
    </subcellularLocation>
</comment>
<feature type="domain" description="General secretion pathway GspH" evidence="12">
    <location>
        <begin position="44"/>
        <end position="140"/>
    </location>
</feature>
<reference evidence="14" key="1">
    <citation type="submission" date="2016-10" db="EMBL/GenBank/DDBJ databases">
        <authorList>
            <person name="Varghese N."/>
            <person name="Submissions S."/>
        </authorList>
    </citation>
    <scope>NUCLEOTIDE SEQUENCE [LARGE SCALE GENOMIC DNA]</scope>
    <source>
        <strain evidence="14">DSM 24213</strain>
    </source>
</reference>
<dbReference type="STRING" id="1720063.SAMN05216217_10228"/>
<dbReference type="InterPro" id="IPR012902">
    <property type="entry name" value="N_methyl_site"/>
</dbReference>
<name>A0A1I4NZF5_9GAMM</name>
<keyword evidence="7 11" id="KW-1133">Transmembrane helix</keyword>
<evidence type="ECO:0000256" key="6">
    <source>
        <dbReference type="ARBA" id="ARBA00022692"/>
    </source>
</evidence>
<evidence type="ECO:0000256" key="11">
    <source>
        <dbReference type="SAM" id="Phobius"/>
    </source>
</evidence>
<dbReference type="Gene3D" id="3.30.700.10">
    <property type="entry name" value="Glycoprotein, Type 4 Pilin"/>
    <property type="match status" value="1"/>
</dbReference>
<keyword evidence="6 11" id="KW-0812">Transmembrane</keyword>
<keyword evidence="14" id="KW-1185">Reference proteome</keyword>
<protein>
    <recommendedName>
        <fullName evidence="2">Type II secretion system protein H</fullName>
    </recommendedName>
    <alternativeName>
        <fullName evidence="10">General secretion pathway protein H</fullName>
    </alternativeName>
</protein>
<evidence type="ECO:0000313" key="13">
    <source>
        <dbReference type="EMBL" id="SFM20964.1"/>
    </source>
</evidence>
<comment type="similarity">
    <text evidence="9">Belongs to the GSP H family.</text>
</comment>
<keyword evidence="8 11" id="KW-0472">Membrane</keyword>
<dbReference type="InterPro" id="IPR045584">
    <property type="entry name" value="Pilin-like"/>
</dbReference>
<dbReference type="Proteomes" id="UP000243629">
    <property type="component" value="Unassembled WGS sequence"/>
</dbReference>
<evidence type="ECO:0000256" key="5">
    <source>
        <dbReference type="ARBA" id="ARBA00022519"/>
    </source>
</evidence>
<evidence type="ECO:0000256" key="4">
    <source>
        <dbReference type="ARBA" id="ARBA00022481"/>
    </source>
</evidence>
<accession>A0A1I4NZF5</accession>
<evidence type="ECO:0000256" key="1">
    <source>
        <dbReference type="ARBA" id="ARBA00004377"/>
    </source>
</evidence>
<dbReference type="RefSeq" id="WP_093472232.1">
    <property type="nucleotide sequence ID" value="NZ_FOUI01000002.1"/>
</dbReference>
<organism evidence="13 14">
    <name type="scientific">Halopseudomonas yangmingensis</name>
    <dbReference type="NCBI Taxonomy" id="1720063"/>
    <lineage>
        <taxon>Bacteria</taxon>
        <taxon>Pseudomonadati</taxon>
        <taxon>Pseudomonadota</taxon>
        <taxon>Gammaproteobacteria</taxon>
        <taxon>Pseudomonadales</taxon>
        <taxon>Pseudomonadaceae</taxon>
        <taxon>Halopseudomonas</taxon>
    </lineage>
</organism>
<dbReference type="InterPro" id="IPR022346">
    <property type="entry name" value="T2SS_GspH"/>
</dbReference>
<feature type="transmembrane region" description="Helical" evidence="11">
    <location>
        <begin position="7"/>
        <end position="29"/>
    </location>
</feature>
<dbReference type="Pfam" id="PF12019">
    <property type="entry name" value="GspH"/>
    <property type="match status" value="1"/>
</dbReference>
<gene>
    <name evidence="13" type="ORF">SAMN05216217_10228</name>
</gene>
<evidence type="ECO:0000256" key="8">
    <source>
        <dbReference type="ARBA" id="ARBA00023136"/>
    </source>
</evidence>
<evidence type="ECO:0000259" key="12">
    <source>
        <dbReference type="Pfam" id="PF12019"/>
    </source>
</evidence>
<dbReference type="GO" id="GO:0015627">
    <property type="term" value="C:type II protein secretion system complex"/>
    <property type="evidence" value="ECO:0007669"/>
    <property type="project" value="InterPro"/>
</dbReference>
<proteinExistence type="inferred from homology"/>
<keyword evidence="3" id="KW-1003">Cell membrane</keyword>
<dbReference type="PROSITE" id="PS00409">
    <property type="entry name" value="PROKAR_NTER_METHYL"/>
    <property type="match status" value="1"/>
</dbReference>
<dbReference type="GO" id="GO:0005886">
    <property type="term" value="C:plasma membrane"/>
    <property type="evidence" value="ECO:0007669"/>
    <property type="project" value="UniProtKB-SubCell"/>
</dbReference>
<evidence type="ECO:0000256" key="9">
    <source>
        <dbReference type="ARBA" id="ARBA00025772"/>
    </source>
</evidence>
<dbReference type="GO" id="GO:0015628">
    <property type="term" value="P:protein secretion by the type II secretion system"/>
    <property type="evidence" value="ECO:0007669"/>
    <property type="project" value="InterPro"/>
</dbReference>
<evidence type="ECO:0000256" key="7">
    <source>
        <dbReference type="ARBA" id="ARBA00022989"/>
    </source>
</evidence>
<dbReference type="AlphaFoldDB" id="A0A1I4NZF5"/>
<sequence length="159" mass="16593">MKHGHQAGVTLLELMILIAIIAIIVTIAVPNLSSMTKDNAVQAQAEEFNALLQYARSHAATNRRSTDVVIDAASGKLDVMSGTVVLRTATLNTGGVKLNPSAAKVTFRTNGTSLTGAFRATVCSESEASRGFVISVLASGRTTLHPRGKDENGNNLGGC</sequence>
<evidence type="ECO:0000256" key="2">
    <source>
        <dbReference type="ARBA" id="ARBA00021549"/>
    </source>
</evidence>
<evidence type="ECO:0000256" key="3">
    <source>
        <dbReference type="ARBA" id="ARBA00022475"/>
    </source>
</evidence>
<keyword evidence="5" id="KW-0997">Cell inner membrane</keyword>
<dbReference type="EMBL" id="FOUI01000002">
    <property type="protein sequence ID" value="SFM20964.1"/>
    <property type="molecule type" value="Genomic_DNA"/>
</dbReference>
<dbReference type="SUPFAM" id="SSF54523">
    <property type="entry name" value="Pili subunits"/>
    <property type="match status" value="1"/>
</dbReference>
<evidence type="ECO:0000313" key="14">
    <source>
        <dbReference type="Proteomes" id="UP000243629"/>
    </source>
</evidence>
<dbReference type="OrthoDB" id="6880007at2"/>